<name>A0A4R5K8L4_9BACL</name>
<dbReference type="Gene3D" id="6.10.340.10">
    <property type="match status" value="1"/>
</dbReference>
<comment type="caution">
    <text evidence="9">The sequence shown here is derived from an EMBL/GenBank/DDBJ whole genome shotgun (WGS) entry which is preliminary data.</text>
</comment>
<dbReference type="Pfam" id="PF06580">
    <property type="entry name" value="His_kinase"/>
    <property type="match status" value="1"/>
</dbReference>
<dbReference type="InterPro" id="IPR010559">
    <property type="entry name" value="Sig_transdc_His_kin_internal"/>
</dbReference>
<evidence type="ECO:0000313" key="9">
    <source>
        <dbReference type="EMBL" id="TDF90510.1"/>
    </source>
</evidence>
<evidence type="ECO:0000259" key="8">
    <source>
        <dbReference type="PROSITE" id="PS50885"/>
    </source>
</evidence>
<dbReference type="InterPro" id="IPR003594">
    <property type="entry name" value="HATPase_dom"/>
</dbReference>
<evidence type="ECO:0000256" key="1">
    <source>
        <dbReference type="ARBA" id="ARBA00004651"/>
    </source>
</evidence>
<evidence type="ECO:0000256" key="4">
    <source>
        <dbReference type="ARBA" id="ARBA00022679"/>
    </source>
</evidence>
<dbReference type="PANTHER" id="PTHR34220:SF7">
    <property type="entry name" value="SENSOR HISTIDINE KINASE YPDA"/>
    <property type="match status" value="1"/>
</dbReference>
<evidence type="ECO:0000256" key="6">
    <source>
        <dbReference type="ARBA" id="ARBA00023136"/>
    </source>
</evidence>
<sequence length="706" mass="80360">MVHDIMQTILQKGRLDVNTSMNAAPLMKSDSPLSWWLLEQLFSVSDMRNVEYNGTNCKIRCLFKERRGEARSGAATVKAISRLRSGSHRELQCRETGLRQVKASYRKPAAQLFAIRPKTIRGKMFFTFILLTIPSIVMLGIISYYYAHESQKDKVETVSKQSAAQIQRNLDFQQEQAKNRLLSPYYNTEFIDNINHYEELDSVKKLQFHQAMRDFFSKNFYVPPQRDLAGFYIFLSNGELIYQTAGLDPEALKRLYETEDWPKRTVQQGGTVYFSGAYRDKLRGEDRYVYGASIMVRDLSSNRNMYSIIRAEYKFDSIRDMSHLSNLGSATKVLLLDGQSNVLYSTGSETPGQPWQADMPEWTAEAASLWSADPAGQRSLITGIRSTVSDWSIVLITPEKEIFEASIKIKQSTWIIALTALIVTAALSVLFSSYLTKPILALYKAVSAIRQGNMAIRAQVNRDDEIGKIAFNFNAMVDEIQHLITTKYVYQIKLREAELSMLYSQINPHFLYNTLDSIRSMADYYEAEEIVLMTTSLADMFRYSTTSSEMVTVEQELAHIQDYLNIQLLRFGTKISAEQQIGDRLHGLHIPKLTLQPLVENAIYHGLEKKKGRGNLLIQGWEEGDSIRFVIQDDGIGMPAERLDAIRAALQAIERDPETVQRFPSMGIGLINVHARLVLKFGAAYEMNMDSIPGQGTEIRMKLPRT</sequence>
<protein>
    <submittedName>
        <fullName evidence="9">HAMP domain-containing protein</fullName>
    </submittedName>
</protein>
<keyword evidence="2" id="KW-1003">Cell membrane</keyword>
<keyword evidence="6 7" id="KW-0472">Membrane</keyword>
<dbReference type="PANTHER" id="PTHR34220">
    <property type="entry name" value="SENSOR HISTIDINE KINASE YPDA"/>
    <property type="match status" value="1"/>
</dbReference>
<organism evidence="9 10">
    <name type="scientific">Paenibacillus piri</name>
    <dbReference type="NCBI Taxonomy" id="2547395"/>
    <lineage>
        <taxon>Bacteria</taxon>
        <taxon>Bacillati</taxon>
        <taxon>Bacillota</taxon>
        <taxon>Bacilli</taxon>
        <taxon>Bacillales</taxon>
        <taxon>Paenibacillaceae</taxon>
        <taxon>Paenibacillus</taxon>
    </lineage>
</organism>
<comment type="subcellular location">
    <subcellularLocation>
        <location evidence="1">Cell membrane</location>
        <topology evidence="1">Multi-pass membrane protein</topology>
    </subcellularLocation>
</comment>
<evidence type="ECO:0000256" key="3">
    <source>
        <dbReference type="ARBA" id="ARBA00022553"/>
    </source>
</evidence>
<dbReference type="AlphaFoldDB" id="A0A4R5K8L4"/>
<dbReference type="GO" id="GO:0005886">
    <property type="term" value="C:plasma membrane"/>
    <property type="evidence" value="ECO:0007669"/>
    <property type="project" value="UniProtKB-SubCell"/>
</dbReference>
<feature type="transmembrane region" description="Helical" evidence="7">
    <location>
        <begin position="125"/>
        <end position="147"/>
    </location>
</feature>
<evidence type="ECO:0000256" key="7">
    <source>
        <dbReference type="SAM" id="Phobius"/>
    </source>
</evidence>
<proteinExistence type="predicted"/>
<dbReference type="EMBL" id="SMRT01000033">
    <property type="protein sequence ID" value="TDF90510.1"/>
    <property type="molecule type" value="Genomic_DNA"/>
</dbReference>
<dbReference type="Pfam" id="PF02518">
    <property type="entry name" value="HATPase_c"/>
    <property type="match status" value="1"/>
</dbReference>
<keyword evidence="4" id="KW-0808">Transferase</keyword>
<dbReference type="SMART" id="SM00304">
    <property type="entry name" value="HAMP"/>
    <property type="match status" value="1"/>
</dbReference>
<dbReference type="Gene3D" id="3.30.565.10">
    <property type="entry name" value="Histidine kinase-like ATPase, C-terminal domain"/>
    <property type="match status" value="1"/>
</dbReference>
<keyword evidence="5" id="KW-0418">Kinase</keyword>
<dbReference type="PROSITE" id="PS50885">
    <property type="entry name" value="HAMP"/>
    <property type="match status" value="1"/>
</dbReference>
<dbReference type="InterPro" id="IPR036890">
    <property type="entry name" value="HATPase_C_sf"/>
</dbReference>
<keyword evidence="3" id="KW-0597">Phosphoprotein</keyword>
<evidence type="ECO:0000313" key="10">
    <source>
        <dbReference type="Proteomes" id="UP000295636"/>
    </source>
</evidence>
<keyword evidence="7" id="KW-1133">Transmembrane helix</keyword>
<keyword evidence="7" id="KW-0812">Transmembrane</keyword>
<reference evidence="9 10" key="1">
    <citation type="submission" date="2019-03" db="EMBL/GenBank/DDBJ databases">
        <title>This is whole genome sequence of Paenibacillus sp MS74 strain.</title>
        <authorList>
            <person name="Trinh H.N."/>
        </authorList>
    </citation>
    <scope>NUCLEOTIDE SEQUENCE [LARGE SCALE GENOMIC DNA]</scope>
    <source>
        <strain evidence="9 10">MS74</strain>
    </source>
</reference>
<dbReference type="Pfam" id="PF00672">
    <property type="entry name" value="HAMP"/>
    <property type="match status" value="1"/>
</dbReference>
<dbReference type="InterPro" id="IPR003660">
    <property type="entry name" value="HAMP_dom"/>
</dbReference>
<evidence type="ECO:0000256" key="2">
    <source>
        <dbReference type="ARBA" id="ARBA00022475"/>
    </source>
</evidence>
<dbReference type="SUPFAM" id="SSF55874">
    <property type="entry name" value="ATPase domain of HSP90 chaperone/DNA topoisomerase II/histidine kinase"/>
    <property type="match status" value="1"/>
</dbReference>
<feature type="domain" description="HAMP" evidence="8">
    <location>
        <begin position="433"/>
        <end position="485"/>
    </location>
</feature>
<dbReference type="Proteomes" id="UP000295636">
    <property type="component" value="Unassembled WGS sequence"/>
</dbReference>
<evidence type="ECO:0000256" key="5">
    <source>
        <dbReference type="ARBA" id="ARBA00022777"/>
    </source>
</evidence>
<gene>
    <name evidence="9" type="ORF">E1757_33930</name>
</gene>
<accession>A0A4R5K8L4</accession>
<dbReference type="SUPFAM" id="SSF158472">
    <property type="entry name" value="HAMP domain-like"/>
    <property type="match status" value="1"/>
</dbReference>
<keyword evidence="10" id="KW-1185">Reference proteome</keyword>
<dbReference type="InterPro" id="IPR050640">
    <property type="entry name" value="Bact_2-comp_sensor_kinase"/>
</dbReference>
<feature type="transmembrane region" description="Helical" evidence="7">
    <location>
        <begin position="414"/>
        <end position="435"/>
    </location>
</feature>
<dbReference type="CDD" id="cd06225">
    <property type="entry name" value="HAMP"/>
    <property type="match status" value="1"/>
</dbReference>
<dbReference type="GO" id="GO:0000155">
    <property type="term" value="F:phosphorelay sensor kinase activity"/>
    <property type="evidence" value="ECO:0007669"/>
    <property type="project" value="InterPro"/>
</dbReference>
<dbReference type="OrthoDB" id="9776552at2"/>